<dbReference type="EMBL" id="GG662666">
    <property type="protein sequence ID" value="EAR97260.2"/>
    <property type="molecule type" value="Genomic_DNA"/>
</dbReference>
<dbReference type="KEGG" id="tet:TTHERM_00334370"/>
<feature type="compositionally biased region" description="Low complexity" evidence="7">
    <location>
        <begin position="893"/>
        <end position="907"/>
    </location>
</feature>
<evidence type="ECO:0000313" key="8">
    <source>
        <dbReference type="EMBL" id="EAR97260.2"/>
    </source>
</evidence>
<comment type="subcellular location">
    <subcellularLocation>
        <location evidence="1">Cytoplasmic vesicle</location>
        <location evidence="1">Secretory vesicle</location>
        <location evidence="1">Acrosome</location>
    </subcellularLocation>
</comment>
<proteinExistence type="predicted"/>
<dbReference type="InParanoid" id="I7MJW5"/>
<accession>I7MJW5</accession>
<dbReference type="GO" id="GO:0001669">
    <property type="term" value="C:acrosomal vesicle"/>
    <property type="evidence" value="ECO:0007669"/>
    <property type="project" value="UniProtKB-SubCell"/>
</dbReference>
<protein>
    <recommendedName>
        <fullName evidence="4">MORN repeat-containing protein 3</fullName>
    </recommendedName>
</protein>
<dbReference type="GeneID" id="7838528"/>
<keyword evidence="6" id="KW-0175">Coiled coil</keyword>
<dbReference type="SMART" id="SM00698">
    <property type="entry name" value="MORN"/>
    <property type="match status" value="1"/>
</dbReference>
<name>I7MJW5_TETTS</name>
<evidence type="ECO:0000313" key="9">
    <source>
        <dbReference type="Proteomes" id="UP000009168"/>
    </source>
</evidence>
<feature type="coiled-coil region" evidence="6">
    <location>
        <begin position="964"/>
        <end position="998"/>
    </location>
</feature>
<dbReference type="PANTHER" id="PTHR46511:SF1">
    <property type="entry name" value="MORN REPEAT-CONTAINING PROTEIN 3"/>
    <property type="match status" value="1"/>
</dbReference>
<evidence type="ECO:0000256" key="5">
    <source>
        <dbReference type="ARBA" id="ARBA00045851"/>
    </source>
</evidence>
<dbReference type="AlphaFoldDB" id="I7MJW5"/>
<dbReference type="PANTHER" id="PTHR46511">
    <property type="entry name" value="MORN REPEAT-CONTAINING PROTEIN 3"/>
    <property type="match status" value="1"/>
</dbReference>
<dbReference type="RefSeq" id="XP_001017505.2">
    <property type="nucleotide sequence ID" value="XM_001017505.2"/>
</dbReference>
<feature type="region of interest" description="Disordered" evidence="7">
    <location>
        <begin position="886"/>
        <end position="907"/>
    </location>
</feature>
<gene>
    <name evidence="8" type="ORF">TTHERM_00334370</name>
</gene>
<feature type="region of interest" description="Disordered" evidence="7">
    <location>
        <begin position="1081"/>
        <end position="1107"/>
    </location>
</feature>
<feature type="compositionally biased region" description="Polar residues" evidence="7">
    <location>
        <begin position="91"/>
        <end position="101"/>
    </location>
</feature>
<evidence type="ECO:0000256" key="4">
    <source>
        <dbReference type="ARBA" id="ARBA00039854"/>
    </source>
</evidence>
<dbReference type="InterPro" id="IPR052472">
    <property type="entry name" value="MORN3"/>
</dbReference>
<evidence type="ECO:0000256" key="6">
    <source>
        <dbReference type="SAM" id="Coils"/>
    </source>
</evidence>
<dbReference type="Proteomes" id="UP000009168">
    <property type="component" value="Unassembled WGS sequence"/>
</dbReference>
<dbReference type="Gene3D" id="2.20.110.10">
    <property type="entry name" value="Histone H3 K4-specific methyltransferase SET7/9 N-terminal domain"/>
    <property type="match status" value="2"/>
</dbReference>
<reference evidence="9" key="1">
    <citation type="journal article" date="2006" name="PLoS Biol.">
        <title>Macronuclear genome sequence of the ciliate Tetrahymena thermophila, a model eukaryote.</title>
        <authorList>
            <person name="Eisen J.A."/>
            <person name="Coyne R.S."/>
            <person name="Wu M."/>
            <person name="Wu D."/>
            <person name="Thiagarajan M."/>
            <person name="Wortman J.R."/>
            <person name="Badger J.H."/>
            <person name="Ren Q."/>
            <person name="Amedeo P."/>
            <person name="Jones K.M."/>
            <person name="Tallon L.J."/>
            <person name="Delcher A.L."/>
            <person name="Salzberg S.L."/>
            <person name="Silva J.C."/>
            <person name="Haas B.J."/>
            <person name="Majoros W.H."/>
            <person name="Farzad M."/>
            <person name="Carlton J.M."/>
            <person name="Smith R.K. Jr."/>
            <person name="Garg J."/>
            <person name="Pearlman R.E."/>
            <person name="Karrer K.M."/>
            <person name="Sun L."/>
            <person name="Manning G."/>
            <person name="Elde N.C."/>
            <person name="Turkewitz A.P."/>
            <person name="Asai D.J."/>
            <person name="Wilkes D.E."/>
            <person name="Wang Y."/>
            <person name="Cai H."/>
            <person name="Collins K."/>
            <person name="Stewart B.A."/>
            <person name="Lee S.R."/>
            <person name="Wilamowska K."/>
            <person name="Weinberg Z."/>
            <person name="Ruzzo W.L."/>
            <person name="Wloga D."/>
            <person name="Gaertig J."/>
            <person name="Frankel J."/>
            <person name="Tsao C.-C."/>
            <person name="Gorovsky M.A."/>
            <person name="Keeling P.J."/>
            <person name="Waller R.F."/>
            <person name="Patron N.J."/>
            <person name="Cherry J.M."/>
            <person name="Stover N.A."/>
            <person name="Krieger C.J."/>
            <person name="del Toro C."/>
            <person name="Ryder H.F."/>
            <person name="Williamson S.C."/>
            <person name="Barbeau R.A."/>
            <person name="Hamilton E.P."/>
            <person name="Orias E."/>
        </authorList>
    </citation>
    <scope>NUCLEOTIDE SEQUENCE [LARGE SCALE GENOMIC DNA]</scope>
    <source>
        <strain evidence="9">SB210</strain>
    </source>
</reference>
<dbReference type="InterPro" id="IPR003409">
    <property type="entry name" value="MORN"/>
</dbReference>
<keyword evidence="9" id="KW-1185">Reference proteome</keyword>
<organism evidence="8 9">
    <name type="scientific">Tetrahymena thermophila (strain SB210)</name>
    <dbReference type="NCBI Taxonomy" id="312017"/>
    <lineage>
        <taxon>Eukaryota</taxon>
        <taxon>Sar</taxon>
        <taxon>Alveolata</taxon>
        <taxon>Ciliophora</taxon>
        <taxon>Intramacronucleata</taxon>
        <taxon>Oligohymenophorea</taxon>
        <taxon>Hymenostomatida</taxon>
        <taxon>Tetrahymenina</taxon>
        <taxon>Tetrahymenidae</taxon>
        <taxon>Tetrahymena</taxon>
    </lineage>
</organism>
<evidence type="ECO:0000256" key="2">
    <source>
        <dbReference type="ARBA" id="ARBA00022737"/>
    </source>
</evidence>
<evidence type="ECO:0000256" key="1">
    <source>
        <dbReference type="ARBA" id="ARBA00004218"/>
    </source>
</evidence>
<evidence type="ECO:0000256" key="3">
    <source>
        <dbReference type="ARBA" id="ARBA00023329"/>
    </source>
</evidence>
<dbReference type="SUPFAM" id="SSF82185">
    <property type="entry name" value="Histone H3 K4-specific methyltransferase SET7/9 N-terminal domain"/>
    <property type="match status" value="2"/>
</dbReference>
<keyword evidence="3" id="KW-0968">Cytoplasmic vesicle</keyword>
<keyword evidence="2" id="KW-0677">Repeat</keyword>
<dbReference type="Pfam" id="PF02493">
    <property type="entry name" value="MORN"/>
    <property type="match status" value="2"/>
</dbReference>
<sequence length="1184" mass="140313">MNNQSFQNISQQHNLSSLNNKTYFEYSFNKLREKQGFSQKDEFMYAQKQLNLNLGNYLYEYQKQKLYESWITSDKIQQLPQERRDKKAGKYQQNESYNRQQSVKSLKKSIAKSASYPQYIEQINGIYEGDLDMNYKKEGLGIFIEDQGEMYIGEWSNDQMHGEGILHFRFGGYLYGRFKQNKVHGIAILNIPLKNQLFIGYWKQSTLNGVCFELNLNSRQWSLSIYENGELKEKQQTEALEMNSSGMVYPKIMDPYEDIKFWMSRQSNKQYFLERNINTQQKHIKYINIDKGMDYIGFIEENNIPEGLGLVKCEKGFIYGQFCNGILEGYGRMVLDNGDIYDGYYRKGQLNGQGYYFNFEKKIFMHAIFEDNIPKIYETENKYRADLIKKERSEQHKSHRKFYAKEQHLEKLVFKILKNYEDFYGKGQLQFESDINNMYLQNRINNSFTTRNFMDNNISQSPNVQFTQIASPTSQRSLDITTEKLAESLQPSQIPQISQTIQQQNVINNQSLNQVAAQNQQNNPNNKIINNQSQQPTSQLAQPQINQTQNQQKSISLNNSNSIQGNLNNQNLLSNNQNNTSGIIQNQQTASFSQQQIQQQQQLNQQQQQLNLQQLQQQQQLNQQQLQLQNQQQQQVNMQQQQQQNQVQQITLIQNESGVQLSQQSFSENVVDSPVKMENKNEVKSNLIAGSVIQGIRQTAKPQKRESKYIEPPSIKKPQELQYNASQEQYERFQKMQETRKQYTAQHQYQNETEFSLEVDPSKDLFSFKKINTSYMERSQKRRIFEDNPRYQKEVFQQSRSMTPHKELLRDDSARSTLSQQRYRKNEYMKDINTQQKNRNQQTMQKGIVITHDEEQKVWENDFIGNKEENIDNNVEHFCILIRDQQKNDKKQQNSQQNQQYQGNDFNNQNVRRQKIFQNNASQKFVDDDFQQENISSRNMMSSKIIDQKLQQKLQQNKENGKKLQEIEYDNNNSNNNINIYQDQLDMSDQENKQYLEKYVFSLVEKFTQENNQNSKLKPIEHQNFEKSRNESKYFKNEFRLKEQDSIIKSSNTPSKDQKQNKKKIFDKIQEIHLEKSNIKSLQQENQSVRRDDDTFDYADGPNLSQGLQNSLRDVQNFQQSYLRKSQIQNLKPNTQRSQYENNSQFLATDRQDFQQNSQQSTGYPYKSQQFFYNMSPQTNNDFQ</sequence>
<feature type="coiled-coil region" evidence="6">
    <location>
        <begin position="598"/>
        <end position="643"/>
    </location>
</feature>
<feature type="region of interest" description="Disordered" evidence="7">
    <location>
        <begin position="81"/>
        <end position="102"/>
    </location>
</feature>
<feature type="region of interest" description="Disordered" evidence="7">
    <location>
        <begin position="522"/>
        <end position="580"/>
    </location>
</feature>
<dbReference type="OrthoDB" id="286550at2759"/>
<evidence type="ECO:0000256" key="7">
    <source>
        <dbReference type="SAM" id="MobiDB-lite"/>
    </source>
</evidence>
<comment type="function">
    <text evidence="5">Assembles a suppression complex (suppresome) by tethering SIRT1 and MDM2 to regulate composite modifications of p53/TP53. Confers both deacetylation-mediated functional inactivation, by SIRT1, and ubiquitination-dependent degradation, by MDM2, of p53/TP53, promoting a proliferative and cell survival behaviors. May play a role in the regulation of spermatogenesis.</text>
</comment>
<dbReference type="eggNOG" id="ENOG502SZ95">
    <property type="taxonomic scope" value="Eukaryota"/>
</dbReference>